<accession>A0AAF0URZ8</accession>
<evidence type="ECO:0000313" key="2">
    <source>
        <dbReference type="Proteomes" id="UP001234989"/>
    </source>
</evidence>
<dbReference type="InterPro" id="IPR027443">
    <property type="entry name" value="IPNS-like_sf"/>
</dbReference>
<dbReference type="EMBL" id="CP133621">
    <property type="protein sequence ID" value="WMV50219.1"/>
    <property type="molecule type" value="Genomic_DNA"/>
</dbReference>
<reference evidence="1" key="1">
    <citation type="submission" date="2023-08" db="EMBL/GenBank/DDBJ databases">
        <title>A de novo genome assembly of Solanum verrucosum Schlechtendal, a Mexican diploid species geographically isolated from the other diploid A-genome species in potato relatives.</title>
        <authorList>
            <person name="Hosaka K."/>
        </authorList>
    </citation>
    <scope>NUCLEOTIDE SEQUENCE</scope>
    <source>
        <tissue evidence="1">Young leaves</tissue>
    </source>
</reference>
<keyword evidence="2" id="KW-1185">Reference proteome</keyword>
<organism evidence="1 2">
    <name type="scientific">Solanum verrucosum</name>
    <dbReference type="NCBI Taxonomy" id="315347"/>
    <lineage>
        <taxon>Eukaryota</taxon>
        <taxon>Viridiplantae</taxon>
        <taxon>Streptophyta</taxon>
        <taxon>Embryophyta</taxon>
        <taxon>Tracheophyta</taxon>
        <taxon>Spermatophyta</taxon>
        <taxon>Magnoliopsida</taxon>
        <taxon>eudicotyledons</taxon>
        <taxon>Gunneridae</taxon>
        <taxon>Pentapetalae</taxon>
        <taxon>asterids</taxon>
        <taxon>lamiids</taxon>
        <taxon>Solanales</taxon>
        <taxon>Solanaceae</taxon>
        <taxon>Solanoideae</taxon>
        <taxon>Solaneae</taxon>
        <taxon>Solanum</taxon>
    </lineage>
</organism>
<sequence length="101" mass="11527">MIGLNYGRTQQYDSSKYDRERDVQAFDDSKAGVKRLLDAGVTRLSRIFIHNQYVAKIKSDSEIVTNFSIPVIDFESLGKSATQWADIVRGIKDACEKWGFF</sequence>
<dbReference type="SUPFAM" id="SSF51197">
    <property type="entry name" value="Clavaminate synthase-like"/>
    <property type="match status" value="1"/>
</dbReference>
<proteinExistence type="predicted"/>
<dbReference type="Gene3D" id="2.60.120.330">
    <property type="entry name" value="B-lactam Antibiotic, Isopenicillin N Synthase, Chain"/>
    <property type="match status" value="1"/>
</dbReference>
<gene>
    <name evidence="1" type="ORF">MTR67_043604</name>
</gene>
<name>A0AAF0URZ8_SOLVR</name>
<dbReference type="Proteomes" id="UP001234989">
    <property type="component" value="Chromosome 10"/>
</dbReference>
<protein>
    <submittedName>
        <fullName evidence="1">Uncharacterized protein</fullName>
    </submittedName>
</protein>
<dbReference type="AlphaFoldDB" id="A0AAF0URZ8"/>
<evidence type="ECO:0000313" key="1">
    <source>
        <dbReference type="EMBL" id="WMV50219.1"/>
    </source>
</evidence>